<proteinExistence type="predicted"/>
<gene>
    <name evidence="3" type="ORF">PGQ11_005298</name>
</gene>
<dbReference type="Proteomes" id="UP001390339">
    <property type="component" value="Unassembled WGS sequence"/>
</dbReference>
<protein>
    <submittedName>
        <fullName evidence="3">Uncharacterized protein</fullName>
    </submittedName>
</protein>
<evidence type="ECO:0000256" key="1">
    <source>
        <dbReference type="SAM" id="MobiDB-lite"/>
    </source>
</evidence>
<accession>A0ABR2JAP6</accession>
<feature type="signal peptide" evidence="2">
    <location>
        <begin position="1"/>
        <end position="24"/>
    </location>
</feature>
<sequence length="286" mass="31261">MPSIKTALPTAVSAVLLLAGVSQAGQFAMYKYTPPSIDNPEYKAGYYFLELNDYGIPAEGVNMCDRRQIWPFNDPIHDDQHTGVRVKPRDSNHPDEIEVNWGKGEGHWTYRKNHGGKGQNGIWDLNDIRQGDCTPAADPPMTHPCSDSGLFGTVSHVLSCKSTYFELPGSHTSPKASEPPKEPSGPGKSISDWTKFWDVLVNALFKVNFDNNSVSVANSTVDFPDINLNLDATDLSTNNIGAVNFPFPRPDNLASPTIILPDKIHIIKDSASNVSNRDGVTIKIAA</sequence>
<organism evidence="3 4">
    <name type="scientific">Apiospora arundinis</name>
    <dbReference type="NCBI Taxonomy" id="335852"/>
    <lineage>
        <taxon>Eukaryota</taxon>
        <taxon>Fungi</taxon>
        <taxon>Dikarya</taxon>
        <taxon>Ascomycota</taxon>
        <taxon>Pezizomycotina</taxon>
        <taxon>Sordariomycetes</taxon>
        <taxon>Xylariomycetidae</taxon>
        <taxon>Amphisphaeriales</taxon>
        <taxon>Apiosporaceae</taxon>
        <taxon>Apiospora</taxon>
    </lineage>
</organism>
<feature type="chain" id="PRO_5047482770" evidence="2">
    <location>
        <begin position="25"/>
        <end position="286"/>
    </location>
</feature>
<evidence type="ECO:0000313" key="4">
    <source>
        <dbReference type="Proteomes" id="UP001390339"/>
    </source>
</evidence>
<feature type="region of interest" description="Disordered" evidence="1">
    <location>
        <begin position="168"/>
        <end position="189"/>
    </location>
</feature>
<keyword evidence="4" id="KW-1185">Reference proteome</keyword>
<reference evidence="3 4" key="1">
    <citation type="journal article" date="2024" name="IMA Fungus">
        <title>Apiospora arundinis, a panoply of carbohydrate-active enzymes and secondary metabolites.</title>
        <authorList>
            <person name="Sorensen T."/>
            <person name="Petersen C."/>
            <person name="Muurmann A.T."/>
            <person name="Christiansen J.V."/>
            <person name="Brundto M.L."/>
            <person name="Overgaard C.K."/>
            <person name="Boysen A.T."/>
            <person name="Wollenberg R.D."/>
            <person name="Larsen T.O."/>
            <person name="Sorensen J.L."/>
            <person name="Nielsen K.L."/>
            <person name="Sondergaard T.E."/>
        </authorList>
    </citation>
    <scope>NUCLEOTIDE SEQUENCE [LARGE SCALE GENOMIC DNA]</scope>
    <source>
        <strain evidence="3 4">AAU 773</strain>
    </source>
</reference>
<dbReference type="EMBL" id="JAPCWZ010000003">
    <property type="protein sequence ID" value="KAK8874784.1"/>
    <property type="molecule type" value="Genomic_DNA"/>
</dbReference>
<comment type="caution">
    <text evidence="3">The sequence shown here is derived from an EMBL/GenBank/DDBJ whole genome shotgun (WGS) entry which is preliminary data.</text>
</comment>
<evidence type="ECO:0000256" key="2">
    <source>
        <dbReference type="SAM" id="SignalP"/>
    </source>
</evidence>
<keyword evidence="2" id="KW-0732">Signal</keyword>
<name>A0ABR2JAP6_9PEZI</name>
<evidence type="ECO:0000313" key="3">
    <source>
        <dbReference type="EMBL" id="KAK8874784.1"/>
    </source>
</evidence>